<reference evidence="7" key="1">
    <citation type="submission" date="2021-03" db="EMBL/GenBank/DDBJ databases">
        <title>Identification and antibiotic profiling of Wohlfahrtiimonas chitiniclastica, an underestimated human pathogen.</title>
        <authorList>
            <person name="Kopf A."/>
            <person name="Bunk B."/>
            <person name="Coldewey S."/>
            <person name="Gunzer F."/>
            <person name="Riedel T."/>
            <person name="Schroettner P."/>
        </authorList>
    </citation>
    <scope>NUCLEOTIDE SEQUENCE</scope>
    <source>
        <strain evidence="7">DSM 100917</strain>
    </source>
</reference>
<evidence type="ECO:0000256" key="4">
    <source>
        <dbReference type="ARBA" id="ARBA00023125"/>
    </source>
</evidence>
<evidence type="ECO:0000313" key="7">
    <source>
        <dbReference type="EMBL" id="MBS7824846.1"/>
    </source>
</evidence>
<evidence type="ECO:0000259" key="6">
    <source>
        <dbReference type="SMART" id="SM00470"/>
    </source>
</evidence>
<dbReference type="InterPro" id="IPR050336">
    <property type="entry name" value="Chromosome_partition/occlusion"/>
</dbReference>
<dbReference type="Gene3D" id="1.10.10.2830">
    <property type="match status" value="1"/>
</dbReference>
<accession>A0AB35BYQ2</accession>
<dbReference type="GO" id="GO:0007059">
    <property type="term" value="P:chromosome segregation"/>
    <property type="evidence" value="ECO:0007669"/>
    <property type="project" value="UniProtKB-KW"/>
</dbReference>
<evidence type="ECO:0000256" key="5">
    <source>
        <dbReference type="ARBA" id="ARBA00025472"/>
    </source>
</evidence>
<dbReference type="Pfam" id="PF02195">
    <property type="entry name" value="ParB_N"/>
    <property type="match status" value="1"/>
</dbReference>
<evidence type="ECO:0000256" key="2">
    <source>
        <dbReference type="ARBA" id="ARBA00022372"/>
    </source>
</evidence>
<dbReference type="NCBIfam" id="TIGR00180">
    <property type="entry name" value="parB_part"/>
    <property type="match status" value="1"/>
</dbReference>
<dbReference type="GO" id="GO:0045881">
    <property type="term" value="P:positive regulation of sporulation resulting in formation of a cellular spore"/>
    <property type="evidence" value="ECO:0007669"/>
    <property type="project" value="TreeGrafter"/>
</dbReference>
<dbReference type="Pfam" id="PF23552">
    <property type="entry name" value="ParB_C"/>
    <property type="match status" value="1"/>
</dbReference>
<protein>
    <recommendedName>
        <fullName evidence="2">Probable chromosome-partitioning protein ParB</fullName>
    </recommendedName>
</protein>
<dbReference type="PANTHER" id="PTHR33375:SF1">
    <property type="entry name" value="CHROMOSOME-PARTITIONING PROTEIN PARB-RELATED"/>
    <property type="match status" value="1"/>
</dbReference>
<dbReference type="Proteomes" id="UP000680020">
    <property type="component" value="Unassembled WGS sequence"/>
</dbReference>
<evidence type="ECO:0000256" key="3">
    <source>
        <dbReference type="ARBA" id="ARBA00022829"/>
    </source>
</evidence>
<dbReference type="AlphaFoldDB" id="A0AB35BYQ2"/>
<dbReference type="PANTHER" id="PTHR33375">
    <property type="entry name" value="CHROMOSOME-PARTITIONING PROTEIN PARB-RELATED"/>
    <property type="match status" value="1"/>
</dbReference>
<dbReference type="InterPro" id="IPR057240">
    <property type="entry name" value="ParB_dimer_C"/>
</dbReference>
<dbReference type="EMBL" id="JAGIBU010000004">
    <property type="protein sequence ID" value="MBS7824846.1"/>
    <property type="molecule type" value="Genomic_DNA"/>
</dbReference>
<dbReference type="SUPFAM" id="SSF109709">
    <property type="entry name" value="KorB DNA-binding domain-like"/>
    <property type="match status" value="1"/>
</dbReference>
<sequence>MKKRGLGRGLDVLLNKTKLPMDAHTNNKDKPSSEAILGAIKELPIEFLVPGIYQPRKVFDAHALETLADSIRSQGIIQPLVVREVLRDGQKKYEILAGERRWRASQIAKLEKVPVIMQSLTDQEALAVALIENIQREDLSPIEEAEAIARFISEFDLTHQEVGDLIGRSRSSVSNVVRLLELAPQVQTWLLDKLLDMGHGRAMLSLSHAEQVQLAERIMAENLTVRDVERIVAARTQKTEKKTATKKVDNDVKKLENAWSEYFGAKVGFQSNPKGKGKMIIHYDSLDQLDGILQKIRDQ</sequence>
<comment type="function">
    <text evidence="5">Involved in chromosome partition. Localize to both poles of the predivisional cell following completion of DNA replication. Binds to the DNA origin of replication.</text>
</comment>
<dbReference type="Gene3D" id="3.90.1530.30">
    <property type="match status" value="1"/>
</dbReference>
<evidence type="ECO:0000256" key="1">
    <source>
        <dbReference type="ARBA" id="ARBA00006295"/>
    </source>
</evidence>
<dbReference type="InterPro" id="IPR036086">
    <property type="entry name" value="ParB/Sulfiredoxin_sf"/>
</dbReference>
<dbReference type="RefSeq" id="WP_213404020.1">
    <property type="nucleotide sequence ID" value="NZ_JAGIBT010000005.1"/>
</dbReference>
<dbReference type="SMART" id="SM00470">
    <property type="entry name" value="ParB"/>
    <property type="match status" value="1"/>
</dbReference>
<dbReference type="InterPro" id="IPR041468">
    <property type="entry name" value="HTH_ParB/Spo0J"/>
</dbReference>
<feature type="domain" description="ParB-like N-terminal" evidence="6">
    <location>
        <begin position="41"/>
        <end position="134"/>
    </location>
</feature>
<dbReference type="InterPro" id="IPR004437">
    <property type="entry name" value="ParB/RepB/Spo0J"/>
</dbReference>
<dbReference type="InterPro" id="IPR003115">
    <property type="entry name" value="ParB_N"/>
</dbReference>
<dbReference type="FunFam" id="3.90.1530.30:FF:000001">
    <property type="entry name" value="Chromosome partitioning protein ParB"/>
    <property type="match status" value="1"/>
</dbReference>
<proteinExistence type="inferred from homology"/>
<dbReference type="FunFam" id="1.10.10.2830:FF:000001">
    <property type="entry name" value="Chromosome partitioning protein ParB"/>
    <property type="match status" value="1"/>
</dbReference>
<keyword evidence="4" id="KW-0238">DNA-binding</keyword>
<dbReference type="GO" id="GO:0005694">
    <property type="term" value="C:chromosome"/>
    <property type="evidence" value="ECO:0007669"/>
    <property type="project" value="TreeGrafter"/>
</dbReference>
<evidence type="ECO:0000313" key="8">
    <source>
        <dbReference type="Proteomes" id="UP000680020"/>
    </source>
</evidence>
<comment type="similarity">
    <text evidence="1">Belongs to the ParB family.</text>
</comment>
<name>A0AB35BYQ2_9GAMM</name>
<dbReference type="SUPFAM" id="SSF110849">
    <property type="entry name" value="ParB/Sulfiredoxin"/>
    <property type="match status" value="1"/>
</dbReference>
<keyword evidence="3" id="KW-0159">Chromosome partition</keyword>
<dbReference type="GO" id="GO:0003677">
    <property type="term" value="F:DNA binding"/>
    <property type="evidence" value="ECO:0007669"/>
    <property type="project" value="UniProtKB-KW"/>
</dbReference>
<organism evidence="7 8">
    <name type="scientific">Wohlfahrtiimonas chitiniclastica</name>
    <dbReference type="NCBI Taxonomy" id="400946"/>
    <lineage>
        <taxon>Bacteria</taxon>
        <taxon>Pseudomonadati</taxon>
        <taxon>Pseudomonadota</taxon>
        <taxon>Gammaproteobacteria</taxon>
        <taxon>Cardiobacteriales</taxon>
        <taxon>Ignatzschineriaceae</taxon>
        <taxon>Wohlfahrtiimonas</taxon>
    </lineage>
</organism>
<dbReference type="Pfam" id="PF17762">
    <property type="entry name" value="HTH_ParB"/>
    <property type="match status" value="1"/>
</dbReference>
<comment type="caution">
    <text evidence="7">The sequence shown here is derived from an EMBL/GenBank/DDBJ whole genome shotgun (WGS) entry which is preliminary data.</text>
</comment>
<dbReference type="CDD" id="cd16393">
    <property type="entry name" value="SPO0J_N"/>
    <property type="match status" value="1"/>
</dbReference>
<gene>
    <name evidence="7" type="ORF">J7561_06460</name>
</gene>